<dbReference type="InterPro" id="IPR029063">
    <property type="entry name" value="SAM-dependent_MTases_sf"/>
</dbReference>
<protein>
    <submittedName>
        <fullName evidence="1">SAM-dependent methlyltransferase</fullName>
    </submittedName>
</protein>
<comment type="caution">
    <text evidence="1">The sequence shown here is derived from an EMBL/GenBank/DDBJ whole genome shotgun (WGS) entry which is preliminary data.</text>
</comment>
<dbReference type="InterPro" id="IPR008715">
    <property type="entry name" value="SAM-MeTfrase_NodS-like"/>
</dbReference>
<proteinExistence type="predicted"/>
<dbReference type="PANTHER" id="PTHR43464">
    <property type="entry name" value="METHYLTRANSFERASE"/>
    <property type="match status" value="1"/>
</dbReference>
<dbReference type="OrthoDB" id="116799at2"/>
<dbReference type="Pfam" id="PF05401">
    <property type="entry name" value="NodS"/>
    <property type="match status" value="1"/>
</dbReference>
<evidence type="ECO:0000313" key="1">
    <source>
        <dbReference type="EMBL" id="KMS56575.1"/>
    </source>
</evidence>
<gene>
    <name evidence="1" type="ORF">V474_16830</name>
</gene>
<dbReference type="CDD" id="cd02440">
    <property type="entry name" value="AdoMet_MTases"/>
    <property type="match status" value="1"/>
</dbReference>
<accession>A0A0J8AQ85</accession>
<dbReference type="Proteomes" id="UP000052268">
    <property type="component" value="Unassembled WGS sequence"/>
</dbReference>
<dbReference type="SUPFAM" id="SSF53335">
    <property type="entry name" value="S-adenosyl-L-methionine-dependent methyltransferases"/>
    <property type="match status" value="1"/>
</dbReference>
<sequence>MTRTESSLAPDYFESMFLSDEDPWNLESSAYEQAKYDHTIHALAGRTYAHGFEVGCAKGVLTRKLAPCCDTLFAIDVSGVALKAARQRCTPFAHVSFANMIFPEQTPDHVFDLIVLSEVVYYWSDRDIRRAGEWIYQHLLPGGDLLLVHWTGETDYPQTGDDAVAKLHDALTAKAGLITAQRREHYRLDLWRRCTCA</sequence>
<reference evidence="1 2" key="1">
    <citation type="journal article" date="2015" name="G3 (Bethesda)">
        <title>Insights into Ongoing Evolution of the Hexachlorocyclohexane Catabolic Pathway from Comparative Genomics of Ten Sphingomonadaceae Strains.</title>
        <authorList>
            <person name="Pearce S.L."/>
            <person name="Oakeshott J.G."/>
            <person name="Pandey G."/>
        </authorList>
    </citation>
    <scope>NUCLEOTIDE SEQUENCE [LARGE SCALE GENOMIC DNA]</scope>
    <source>
        <strain evidence="1 2">LL02</strain>
    </source>
</reference>
<dbReference type="PATRIC" id="fig|1114963.3.peg.2200"/>
<evidence type="ECO:0000313" key="2">
    <source>
        <dbReference type="Proteomes" id="UP000052268"/>
    </source>
</evidence>
<keyword evidence="1" id="KW-0808">Transferase</keyword>
<dbReference type="GO" id="GO:0010420">
    <property type="term" value="F:polyprenyldihydroxybenzoate methyltransferase activity"/>
    <property type="evidence" value="ECO:0007669"/>
    <property type="project" value="TreeGrafter"/>
</dbReference>
<dbReference type="RefSeq" id="WP_059151421.1">
    <property type="nucleotide sequence ID" value="NZ_KQ130453.1"/>
</dbReference>
<organism evidence="1 2">
    <name type="scientific">Novosphingobium barchaimii LL02</name>
    <dbReference type="NCBI Taxonomy" id="1114963"/>
    <lineage>
        <taxon>Bacteria</taxon>
        <taxon>Pseudomonadati</taxon>
        <taxon>Pseudomonadota</taxon>
        <taxon>Alphaproteobacteria</taxon>
        <taxon>Sphingomonadales</taxon>
        <taxon>Sphingomonadaceae</taxon>
        <taxon>Novosphingobium</taxon>
    </lineage>
</organism>
<dbReference type="GO" id="GO:0009312">
    <property type="term" value="P:oligosaccharide biosynthetic process"/>
    <property type="evidence" value="ECO:0007669"/>
    <property type="project" value="InterPro"/>
</dbReference>
<dbReference type="EMBL" id="JACU01000004">
    <property type="protein sequence ID" value="KMS56575.1"/>
    <property type="molecule type" value="Genomic_DNA"/>
</dbReference>
<dbReference type="Gene3D" id="3.40.50.150">
    <property type="entry name" value="Vaccinia Virus protein VP39"/>
    <property type="match status" value="1"/>
</dbReference>
<dbReference type="PANTHER" id="PTHR43464:SF89">
    <property type="entry name" value="METHYLTRANSFERASE"/>
    <property type="match status" value="1"/>
</dbReference>
<name>A0A0J8AQ85_9SPHN</name>
<dbReference type="AlphaFoldDB" id="A0A0J8AQ85"/>
<keyword evidence="2" id="KW-1185">Reference proteome</keyword>